<evidence type="ECO:0000256" key="1">
    <source>
        <dbReference type="PROSITE-ProRule" id="PRU00723"/>
    </source>
</evidence>
<evidence type="ECO:0000256" key="2">
    <source>
        <dbReference type="SAM" id="MobiDB-lite"/>
    </source>
</evidence>
<accession>A0ABP0KIS8</accession>
<proteinExistence type="predicted"/>
<feature type="compositionally biased region" description="Low complexity" evidence="2">
    <location>
        <begin position="57"/>
        <end position="68"/>
    </location>
</feature>
<feature type="zinc finger region" description="C3H1-type" evidence="1">
    <location>
        <begin position="187"/>
        <end position="210"/>
    </location>
</feature>
<dbReference type="PROSITE" id="PS50103">
    <property type="entry name" value="ZF_C3H1"/>
    <property type="match status" value="1"/>
</dbReference>
<dbReference type="EMBL" id="CAXAMM010011447">
    <property type="protein sequence ID" value="CAK9026225.1"/>
    <property type="molecule type" value="Genomic_DNA"/>
</dbReference>
<comment type="caution">
    <text evidence="4">The sequence shown here is derived from an EMBL/GenBank/DDBJ whole genome shotgun (WGS) entry which is preliminary data.</text>
</comment>
<keyword evidence="1" id="KW-0863">Zinc-finger</keyword>
<feature type="compositionally biased region" description="Basic and acidic residues" evidence="2">
    <location>
        <begin position="89"/>
        <end position="104"/>
    </location>
</feature>
<feature type="region of interest" description="Disordered" evidence="2">
    <location>
        <begin position="18"/>
        <end position="155"/>
    </location>
</feature>
<keyword evidence="5" id="KW-1185">Reference proteome</keyword>
<feature type="compositionally biased region" description="Low complexity" evidence="2">
    <location>
        <begin position="106"/>
        <end position="125"/>
    </location>
</feature>
<dbReference type="InterPro" id="IPR000571">
    <property type="entry name" value="Znf_CCCH"/>
</dbReference>
<reference evidence="4 5" key="1">
    <citation type="submission" date="2024-02" db="EMBL/GenBank/DDBJ databases">
        <authorList>
            <person name="Chen Y."/>
            <person name="Shah S."/>
            <person name="Dougan E. K."/>
            <person name="Thang M."/>
            <person name="Chan C."/>
        </authorList>
    </citation>
    <scope>NUCLEOTIDE SEQUENCE [LARGE SCALE GENOMIC DNA]</scope>
</reference>
<keyword evidence="1" id="KW-0479">Metal-binding</keyword>
<name>A0ABP0KIS8_9DINO</name>
<evidence type="ECO:0000313" key="5">
    <source>
        <dbReference type="Proteomes" id="UP001642464"/>
    </source>
</evidence>
<evidence type="ECO:0000259" key="3">
    <source>
        <dbReference type="PROSITE" id="PS50103"/>
    </source>
</evidence>
<organism evidence="4 5">
    <name type="scientific">Durusdinium trenchii</name>
    <dbReference type="NCBI Taxonomy" id="1381693"/>
    <lineage>
        <taxon>Eukaryota</taxon>
        <taxon>Sar</taxon>
        <taxon>Alveolata</taxon>
        <taxon>Dinophyceae</taxon>
        <taxon>Suessiales</taxon>
        <taxon>Symbiodiniaceae</taxon>
        <taxon>Durusdinium</taxon>
    </lineage>
</organism>
<evidence type="ECO:0000313" key="4">
    <source>
        <dbReference type="EMBL" id="CAK9026225.1"/>
    </source>
</evidence>
<feature type="domain" description="C3H1-type" evidence="3">
    <location>
        <begin position="187"/>
        <end position="210"/>
    </location>
</feature>
<feature type="compositionally biased region" description="Low complexity" evidence="2">
    <location>
        <begin position="136"/>
        <end position="146"/>
    </location>
</feature>
<dbReference type="Proteomes" id="UP001642464">
    <property type="component" value="Unassembled WGS sequence"/>
</dbReference>
<sequence>MARSESLSFSRLGSFCCHRRARTLPPGEDKPAWVESPPPAEQLEATEPIGSDTLLPSADASSSGGSQDVLEKSELSEASEVPEQLALRPTREQHPEVPDARDADTGSSGYFSNSNSSQSASDASDPCFWKPQGLQSDSSVASATSSEFRQAEAQKAELERLLQQVPVTENGEPTSLGSVSHPVSCSPCMFFAKPSGCIRGLQCEFCHFPHQVRRPAPPKAAGGKRPGAS</sequence>
<protein>
    <submittedName>
        <fullName evidence="4">C3H1-type domain-containing protein</fullName>
    </submittedName>
</protein>
<gene>
    <name evidence="4" type="ORF">SCF082_LOCUS17406</name>
</gene>
<keyword evidence="1" id="KW-0862">Zinc</keyword>